<dbReference type="AlphaFoldDB" id="A0AAP0PYQ2"/>
<dbReference type="Proteomes" id="UP001420932">
    <property type="component" value="Unassembled WGS sequence"/>
</dbReference>
<evidence type="ECO:0000313" key="3">
    <source>
        <dbReference type="Proteomes" id="UP001420932"/>
    </source>
</evidence>
<evidence type="ECO:0000256" key="1">
    <source>
        <dbReference type="SAM" id="Phobius"/>
    </source>
</evidence>
<keyword evidence="3" id="KW-1185">Reference proteome</keyword>
<proteinExistence type="predicted"/>
<evidence type="ECO:0000313" key="2">
    <source>
        <dbReference type="EMBL" id="KAK9160315.1"/>
    </source>
</evidence>
<name>A0AAP0PYQ2_9MAGN</name>
<reference evidence="2 3" key="1">
    <citation type="submission" date="2024-01" db="EMBL/GenBank/DDBJ databases">
        <title>Genome assemblies of Stephania.</title>
        <authorList>
            <person name="Yang L."/>
        </authorList>
    </citation>
    <scope>NUCLEOTIDE SEQUENCE [LARGE SCALE GENOMIC DNA]</scope>
    <source>
        <strain evidence="2">YNDBR</strain>
        <tissue evidence="2">Leaf</tissue>
    </source>
</reference>
<sequence>MISTIFFPLGARMRDSFFYVKGEVKETEYFKGSWYYYYYYYYYYFFFFFGLVGF</sequence>
<protein>
    <submittedName>
        <fullName evidence="2">Uncharacterized protein</fullName>
    </submittedName>
</protein>
<dbReference type="EMBL" id="JBBNAF010000003">
    <property type="protein sequence ID" value="KAK9160315.1"/>
    <property type="molecule type" value="Genomic_DNA"/>
</dbReference>
<feature type="transmembrane region" description="Helical" evidence="1">
    <location>
        <begin position="34"/>
        <end position="52"/>
    </location>
</feature>
<accession>A0AAP0PYQ2</accession>
<keyword evidence="1" id="KW-1133">Transmembrane helix</keyword>
<comment type="caution">
    <text evidence="2">The sequence shown here is derived from an EMBL/GenBank/DDBJ whole genome shotgun (WGS) entry which is preliminary data.</text>
</comment>
<gene>
    <name evidence="2" type="ORF">Syun_006656</name>
</gene>
<keyword evidence="1" id="KW-0812">Transmembrane</keyword>
<keyword evidence="1" id="KW-0472">Membrane</keyword>
<organism evidence="2 3">
    <name type="scientific">Stephania yunnanensis</name>
    <dbReference type="NCBI Taxonomy" id="152371"/>
    <lineage>
        <taxon>Eukaryota</taxon>
        <taxon>Viridiplantae</taxon>
        <taxon>Streptophyta</taxon>
        <taxon>Embryophyta</taxon>
        <taxon>Tracheophyta</taxon>
        <taxon>Spermatophyta</taxon>
        <taxon>Magnoliopsida</taxon>
        <taxon>Ranunculales</taxon>
        <taxon>Menispermaceae</taxon>
        <taxon>Menispermoideae</taxon>
        <taxon>Cissampelideae</taxon>
        <taxon>Stephania</taxon>
    </lineage>
</organism>